<dbReference type="RefSeq" id="WP_175552652.1">
    <property type="nucleotide sequence ID" value="NZ_FQUC01000022.1"/>
</dbReference>
<keyword evidence="2" id="KW-1185">Reference proteome</keyword>
<protein>
    <submittedName>
        <fullName evidence="1">Uncharacterized protein</fullName>
    </submittedName>
</protein>
<dbReference type="Proteomes" id="UP000184480">
    <property type="component" value="Unassembled WGS sequence"/>
</dbReference>
<gene>
    <name evidence="1" type="ORF">SAMN05444362_1221</name>
</gene>
<evidence type="ECO:0000313" key="2">
    <source>
        <dbReference type="Proteomes" id="UP000184480"/>
    </source>
</evidence>
<organism evidence="1 2">
    <name type="scientific">Dysgonomonas macrotermitis</name>
    <dbReference type="NCBI Taxonomy" id="1346286"/>
    <lineage>
        <taxon>Bacteria</taxon>
        <taxon>Pseudomonadati</taxon>
        <taxon>Bacteroidota</taxon>
        <taxon>Bacteroidia</taxon>
        <taxon>Bacteroidales</taxon>
        <taxon>Dysgonomonadaceae</taxon>
        <taxon>Dysgonomonas</taxon>
    </lineage>
</organism>
<proteinExistence type="predicted"/>
<dbReference type="AlphaFoldDB" id="A0A1M5J4N6"/>
<accession>A0A1M5J4N6</accession>
<name>A0A1M5J4N6_9BACT</name>
<reference evidence="2" key="1">
    <citation type="submission" date="2016-11" db="EMBL/GenBank/DDBJ databases">
        <authorList>
            <person name="Varghese N."/>
            <person name="Submissions S."/>
        </authorList>
    </citation>
    <scope>NUCLEOTIDE SEQUENCE [LARGE SCALE GENOMIC DNA]</scope>
    <source>
        <strain evidence="2">DSM 27370</strain>
    </source>
</reference>
<feature type="non-terminal residue" evidence="1">
    <location>
        <position position="1"/>
    </location>
</feature>
<dbReference type="EMBL" id="FQUC01000022">
    <property type="protein sequence ID" value="SHG35279.1"/>
    <property type="molecule type" value="Genomic_DNA"/>
</dbReference>
<evidence type="ECO:0000313" key="1">
    <source>
        <dbReference type="EMBL" id="SHG35279.1"/>
    </source>
</evidence>
<sequence length="323" mass="32213">GGTLGVTGAATLSNTLAVTGATSLSSTLGVAGATTIASTGSFTLAGNGAAASNFLMSDASGKGTWTALPTTATTEPWLVQGGTTLASTNAQNIYQTGSVAIGSNTADSYKFQVTGTSNITGNSRVASSTVVGNETVGGTLGVTGAATLSNNLTVTGTTTQNGVWKYPRTPGAGKVLTSDASGNASWTDLVPGTTNGTISSANRTFTAAYTYSYLGMYVSVPPGKSQVYVGGMVGATDMSGHVTFTLSTSSSSASSTTGFTLVPRLAGFPIHKDAQAVGQATFFVNNTGTANITLYLWGYVGGGSSTATWVLSGVSEPFIFVAH</sequence>